<dbReference type="AlphaFoldDB" id="A0A3G5FI05"/>
<protein>
    <submittedName>
        <fullName evidence="1">Uncharacterized protein</fullName>
    </submittedName>
</protein>
<sequence>MAFSLLKLGTVTLFTVLISFNFGPKVEFMALSLFDLMSEDKALALSLLNFGQETIVDDPSLSKLSQKLVNL</sequence>
<name>A0A3G5FI05_TETHA</name>
<evidence type="ECO:0000313" key="1">
    <source>
        <dbReference type="EMBL" id="AYW49962.1"/>
    </source>
</evidence>
<reference evidence="1 2" key="1">
    <citation type="journal article" date="2012" name="Int. J. Syst. Evol. Microbiol.">
        <title>Characterization of Tetragenococcus strains from sugar thick juice reveals a novel species, Tetragenococcus osmophilus sp. nov., and divides Tetragenococcus halophilus into two subspecies, T. halophilus subsp. halophilus subsp. nov. and T. halophilus subsp. flandriensis subsp. nov.</title>
        <authorList>
            <person name="Juste A."/>
            <person name="Van Trappen S."/>
            <person name="Verreth C."/>
            <person name="Cleenwerck I."/>
            <person name="De Vos P."/>
            <person name="Lievens B."/>
            <person name="Willems K.A."/>
        </authorList>
    </citation>
    <scope>NUCLEOTIDE SEQUENCE [LARGE SCALE GENOMIC DNA]</scope>
    <source>
        <strain evidence="1 2">LMG 26042</strain>
    </source>
</reference>
<evidence type="ECO:0000313" key="2">
    <source>
        <dbReference type="Proteomes" id="UP000280475"/>
    </source>
</evidence>
<accession>A0A3G5FI05</accession>
<dbReference type="Proteomes" id="UP000280475">
    <property type="component" value="Chromosome"/>
</dbReference>
<gene>
    <name evidence="1" type="ORF">C7H83_05520</name>
</gene>
<organism evidence="1 2">
    <name type="scientific">Tetragenococcus halophilus</name>
    <name type="common">Pediococcus halophilus</name>
    <dbReference type="NCBI Taxonomy" id="51669"/>
    <lineage>
        <taxon>Bacteria</taxon>
        <taxon>Bacillati</taxon>
        <taxon>Bacillota</taxon>
        <taxon>Bacilli</taxon>
        <taxon>Lactobacillales</taxon>
        <taxon>Enterococcaceae</taxon>
        <taxon>Tetragenococcus</taxon>
    </lineage>
</organism>
<proteinExistence type="predicted"/>
<dbReference type="EMBL" id="CP027768">
    <property type="protein sequence ID" value="AYW49962.1"/>
    <property type="molecule type" value="Genomic_DNA"/>
</dbReference>